<dbReference type="EMBL" id="AQGW01000020">
    <property type="protein sequence ID" value="MBE0383103.1"/>
    <property type="molecule type" value="Genomic_DNA"/>
</dbReference>
<evidence type="ECO:0000313" key="6">
    <source>
        <dbReference type="EMBL" id="SOU40769.1"/>
    </source>
</evidence>
<evidence type="ECO:0000256" key="2">
    <source>
        <dbReference type="ARBA" id="ARBA00005988"/>
    </source>
</evidence>
<dbReference type="PROSITE" id="PS52035">
    <property type="entry name" value="PEPTIDASE_M14"/>
    <property type="match status" value="1"/>
</dbReference>
<reference evidence="6 7" key="2">
    <citation type="submission" date="2017-11" db="EMBL/GenBank/DDBJ databases">
        <authorList>
            <person name="Han C.G."/>
        </authorList>
    </citation>
    <scope>NUCLEOTIDE SEQUENCE [LARGE SCALE GENOMIC DNA]</scope>
    <source>
        <strain evidence="7">ATCC 43555</strain>
        <strain evidence="6">ATCC43555</strain>
    </source>
</reference>
<dbReference type="PANTHER" id="PTHR11705:SF145">
    <property type="entry name" value="PEPTIDASE M14 CARBOXYPEPTIDASE A DOMAIN-CONTAINING PROTEIN"/>
    <property type="match status" value="1"/>
</dbReference>
<dbReference type="AlphaFoldDB" id="A0A2K4X905"/>
<dbReference type="InterPro" id="IPR000834">
    <property type="entry name" value="Peptidase_M14"/>
</dbReference>
<gene>
    <name evidence="6" type="ORF">PCAR9_A21222</name>
    <name evidence="5" type="ORF">PCARR_a1398</name>
</gene>
<reference evidence="5 8" key="1">
    <citation type="submission" date="2015-06" db="EMBL/GenBank/DDBJ databases">
        <title>Genome sequence of Pseudoalteromonas carrageenovora.</title>
        <authorList>
            <person name="Xie B.-B."/>
            <person name="Rong J.-C."/>
            <person name="Qin Q.-L."/>
            <person name="Zhang Y.-Z."/>
        </authorList>
    </citation>
    <scope>NUCLEOTIDE SEQUENCE [LARGE SCALE GENOMIC DNA]</scope>
    <source>
        <strain evidence="5 8">IAM 12662</strain>
    </source>
</reference>
<evidence type="ECO:0000313" key="7">
    <source>
        <dbReference type="Proteomes" id="UP000238288"/>
    </source>
</evidence>
<dbReference type="GO" id="GO:0004181">
    <property type="term" value="F:metallocarboxypeptidase activity"/>
    <property type="evidence" value="ECO:0007669"/>
    <property type="project" value="InterPro"/>
</dbReference>
<proteinExistence type="inferred from homology"/>
<dbReference type="GeneID" id="93663429"/>
<keyword evidence="8" id="KW-1185">Reference proteome</keyword>
<evidence type="ECO:0000313" key="5">
    <source>
        <dbReference type="EMBL" id="MBE0383103.1"/>
    </source>
</evidence>
<evidence type="ECO:0000256" key="3">
    <source>
        <dbReference type="PROSITE-ProRule" id="PRU01379"/>
    </source>
</evidence>
<dbReference type="SMART" id="SM00631">
    <property type="entry name" value="Zn_pept"/>
    <property type="match status" value="1"/>
</dbReference>
<evidence type="ECO:0000313" key="8">
    <source>
        <dbReference type="Proteomes" id="UP000615003"/>
    </source>
</evidence>
<protein>
    <submittedName>
        <fullName evidence="6">Peptidase M14</fullName>
    </submittedName>
</protein>
<feature type="active site" description="Proton donor/acceptor" evidence="3">
    <location>
        <position position="308"/>
    </location>
</feature>
<dbReference type="Proteomes" id="UP000615003">
    <property type="component" value="Unassembled WGS sequence"/>
</dbReference>
<dbReference type="CDD" id="cd06241">
    <property type="entry name" value="M14-like"/>
    <property type="match status" value="1"/>
</dbReference>
<dbReference type="PANTHER" id="PTHR11705">
    <property type="entry name" value="PROTEASE FAMILY M14 CARBOXYPEPTIDASE A,B"/>
    <property type="match status" value="1"/>
</dbReference>
<dbReference type="OrthoDB" id="9767214at2"/>
<feature type="domain" description="Peptidase M14" evidence="4">
    <location>
        <begin position="50"/>
        <end position="333"/>
    </location>
</feature>
<name>A0A2K4X905_PSEVC</name>
<comment type="cofactor">
    <cofactor evidence="1">
        <name>Zn(2+)</name>
        <dbReference type="ChEBI" id="CHEBI:29105"/>
    </cofactor>
</comment>
<comment type="similarity">
    <text evidence="2 3">Belongs to the peptidase M14 family.</text>
</comment>
<dbReference type="Gene3D" id="3.40.630.10">
    <property type="entry name" value="Zn peptidases"/>
    <property type="match status" value="1"/>
</dbReference>
<evidence type="ECO:0000259" key="4">
    <source>
        <dbReference type="PROSITE" id="PS52035"/>
    </source>
</evidence>
<dbReference type="RefSeq" id="WP_104642564.1">
    <property type="nucleotide sequence ID" value="NZ_AQGW01000020.1"/>
</dbReference>
<dbReference type="SUPFAM" id="SSF53187">
    <property type="entry name" value="Zn-dependent exopeptidases"/>
    <property type="match status" value="1"/>
</dbReference>
<dbReference type="EMBL" id="LT965928">
    <property type="protein sequence ID" value="SOU40769.1"/>
    <property type="molecule type" value="Genomic_DNA"/>
</dbReference>
<dbReference type="Proteomes" id="UP000238288">
    <property type="component" value="Chromosome PCAR9a"/>
</dbReference>
<dbReference type="GO" id="GO:0005615">
    <property type="term" value="C:extracellular space"/>
    <property type="evidence" value="ECO:0007669"/>
    <property type="project" value="TreeGrafter"/>
</dbReference>
<dbReference type="GO" id="GO:0006508">
    <property type="term" value="P:proteolysis"/>
    <property type="evidence" value="ECO:0007669"/>
    <property type="project" value="InterPro"/>
</dbReference>
<dbReference type="GO" id="GO:0008270">
    <property type="term" value="F:zinc ion binding"/>
    <property type="evidence" value="ECO:0007669"/>
    <property type="project" value="InterPro"/>
</dbReference>
<accession>A0A2K4X905</accession>
<evidence type="ECO:0000256" key="1">
    <source>
        <dbReference type="ARBA" id="ARBA00001947"/>
    </source>
</evidence>
<organism evidence="6 7">
    <name type="scientific">Pseudoalteromonas carrageenovora IAM 12662</name>
    <dbReference type="NCBI Taxonomy" id="1314868"/>
    <lineage>
        <taxon>Bacteria</taxon>
        <taxon>Pseudomonadati</taxon>
        <taxon>Pseudomonadota</taxon>
        <taxon>Gammaproteobacteria</taxon>
        <taxon>Alteromonadales</taxon>
        <taxon>Pseudoalteromonadaceae</taxon>
        <taxon>Pseudoalteromonas</taxon>
    </lineage>
</organism>
<sequence length="606" mass="68499">MFASLLVLSASLAYDAHLPPLIQWQGKRSSELLQKEGPLTTDFELSAGEISPNYEDTMAFVDRLVAANPTQFKSQTIGYSNSKRAIKMLVASEQGFFEAGQMANSTKPTIFIQAGIHAGEIDGKDAMFMLLRDIATGKRRDILKKVNILFIPILNVDGHERSSAFNRINQRGPAKMGFRTNANNLNLNRDFTKLDTPEVKSVLKVINAYNPNLYVDVHVTDGADYQYDVTYGYNPVFASESPAVSDTLNHYFKPLIDERLAEQGHTPGQLVFVMDKRDFKKGLAGWVATPRFSNGWGDLKSLPTILVENHSLKPYKQRVLGTYVFLDGAINALSQHSHVLANAVKKEQEFVPKQLIVKRGYSKQADTISEFKGIEYSSSMNALSGQNEVKYIGKPHTYSDLPIYWQKEVISTVEVPKAFFIPPVYSNIIEKLKLHGVSVNKLEGANTQPLKKAKVIDYAFDKAPFEGRFRVSASFDYLPAINVDLDGWYQVNTQQKAGELAVHLLHPEAPDSFFAWGEFNTIFQRTEYMENYALIPFARQMLKDNPKLALKFDEKLKDKSFSEDADARLNWLYEQSPFYDQAYLKYPILMSFEEPVVIPDQKSKEI</sequence>
<dbReference type="Pfam" id="PF00246">
    <property type="entry name" value="Peptidase_M14"/>
    <property type="match status" value="1"/>
</dbReference>